<dbReference type="AlphaFoldDB" id="A0A3Q0J9G6"/>
<keyword evidence="4" id="KW-1185">Reference proteome</keyword>
<evidence type="ECO:0000256" key="2">
    <source>
        <dbReference type="ARBA" id="ARBA00023242"/>
    </source>
</evidence>
<dbReference type="GeneID" id="103517075"/>
<sequence length="227" mass="25997">MKIPPCRPRHRAVRRGRLNGHKTCIHGGAIPIPADRNLKRVCPPVLDCSSTLNLGTSRVQAEYTPWRSRSHQYTAQDSLISPRKRKCDGARHKTKKLLKVSKVAELAQRRISEVVLEDEQTLFQERVALVFKLEQELQVLPLAQRSSLENLYTKLFGPGHNYFLDLSEEKQSDITRKRIASLVVAELEPYYAGEPKRIGNKNLFKYLAKYITELIYTMNLCPGKNES</sequence>
<comment type="subcellular location">
    <subcellularLocation>
        <location evidence="1">Nucleus</location>
    </subcellularLocation>
</comment>
<evidence type="ECO:0000256" key="1">
    <source>
        <dbReference type="ARBA" id="ARBA00004123"/>
    </source>
</evidence>
<keyword evidence="2" id="KW-0539">Nucleus</keyword>
<dbReference type="InterPro" id="IPR013257">
    <property type="entry name" value="SRI"/>
</dbReference>
<name>A0A3Q0J9G6_DIACI</name>
<gene>
    <name evidence="5" type="primary">LOC103517075</name>
</gene>
<evidence type="ECO:0000313" key="4">
    <source>
        <dbReference type="Proteomes" id="UP000079169"/>
    </source>
</evidence>
<protein>
    <submittedName>
        <fullName evidence="5">Uncharacterized protein LOC103517075</fullName>
    </submittedName>
</protein>
<evidence type="ECO:0000259" key="3">
    <source>
        <dbReference type="Pfam" id="PF08236"/>
    </source>
</evidence>
<feature type="domain" description="Set2 Rpb1 interacting" evidence="3">
    <location>
        <begin position="176"/>
        <end position="217"/>
    </location>
</feature>
<dbReference type="PaxDb" id="121845-A0A3Q0J9G6"/>
<dbReference type="Proteomes" id="UP000079169">
    <property type="component" value="Unplaced"/>
</dbReference>
<evidence type="ECO:0000313" key="5">
    <source>
        <dbReference type="RefSeq" id="XP_026685104.1"/>
    </source>
</evidence>
<dbReference type="KEGG" id="dci:103517075"/>
<reference evidence="5" key="1">
    <citation type="submission" date="2025-08" db="UniProtKB">
        <authorList>
            <consortium name="RefSeq"/>
        </authorList>
    </citation>
    <scope>IDENTIFICATION</scope>
</reference>
<accession>A0A3Q0J9G6</accession>
<proteinExistence type="predicted"/>
<dbReference type="RefSeq" id="XP_026685104.1">
    <property type="nucleotide sequence ID" value="XM_026829303.1"/>
</dbReference>
<organism evidence="4 5">
    <name type="scientific">Diaphorina citri</name>
    <name type="common">Asian citrus psyllid</name>
    <dbReference type="NCBI Taxonomy" id="121845"/>
    <lineage>
        <taxon>Eukaryota</taxon>
        <taxon>Metazoa</taxon>
        <taxon>Ecdysozoa</taxon>
        <taxon>Arthropoda</taxon>
        <taxon>Hexapoda</taxon>
        <taxon>Insecta</taxon>
        <taxon>Pterygota</taxon>
        <taxon>Neoptera</taxon>
        <taxon>Paraneoptera</taxon>
        <taxon>Hemiptera</taxon>
        <taxon>Sternorrhyncha</taxon>
        <taxon>Psylloidea</taxon>
        <taxon>Psyllidae</taxon>
        <taxon>Diaphorininae</taxon>
        <taxon>Diaphorina</taxon>
    </lineage>
</organism>
<dbReference type="GO" id="GO:0005694">
    <property type="term" value="C:chromosome"/>
    <property type="evidence" value="ECO:0007669"/>
    <property type="project" value="InterPro"/>
</dbReference>
<dbReference type="GO" id="GO:0006355">
    <property type="term" value="P:regulation of DNA-templated transcription"/>
    <property type="evidence" value="ECO:0007669"/>
    <property type="project" value="InterPro"/>
</dbReference>
<dbReference type="Pfam" id="PF08236">
    <property type="entry name" value="SRI"/>
    <property type="match status" value="1"/>
</dbReference>